<evidence type="ECO:0000256" key="4">
    <source>
        <dbReference type="ARBA" id="ARBA00022777"/>
    </source>
</evidence>
<feature type="domain" description="Protein kinase" evidence="6">
    <location>
        <begin position="1"/>
        <end position="99"/>
    </location>
</feature>
<dbReference type="PROSITE" id="PS50011">
    <property type="entry name" value="PROTEIN_KINASE_DOM"/>
    <property type="match status" value="1"/>
</dbReference>
<keyword evidence="4 7" id="KW-0418">Kinase</keyword>
<dbReference type="GO" id="GO:0004674">
    <property type="term" value="F:protein serine/threonine kinase activity"/>
    <property type="evidence" value="ECO:0007669"/>
    <property type="project" value="UniProtKB-KW"/>
</dbReference>
<evidence type="ECO:0000256" key="1">
    <source>
        <dbReference type="ARBA" id="ARBA00022527"/>
    </source>
</evidence>
<dbReference type="InterPro" id="IPR000719">
    <property type="entry name" value="Prot_kinase_dom"/>
</dbReference>
<keyword evidence="2" id="KW-0808">Transferase</keyword>
<protein>
    <submittedName>
        <fullName evidence="7">Protein kinase superfamily protein</fullName>
    </submittedName>
</protein>
<keyword evidence="5" id="KW-0067">ATP-binding</keyword>
<keyword evidence="1" id="KW-0723">Serine/threonine-protein kinase</keyword>
<evidence type="ECO:0000256" key="3">
    <source>
        <dbReference type="ARBA" id="ARBA00022741"/>
    </source>
</evidence>
<dbReference type="InterPro" id="IPR011009">
    <property type="entry name" value="Kinase-like_dom_sf"/>
</dbReference>
<dbReference type="PROSITE" id="PS00108">
    <property type="entry name" value="PROTEIN_KINASE_ST"/>
    <property type="match status" value="1"/>
</dbReference>
<dbReference type="PANTHER" id="PTHR24351">
    <property type="entry name" value="RIBOSOMAL PROTEIN S6 KINASE"/>
    <property type="match status" value="1"/>
</dbReference>
<organism evidence="7">
    <name type="scientific">Prunus dulcis</name>
    <name type="common">Almond</name>
    <name type="synonym">Amygdalus dulcis</name>
    <dbReference type="NCBI Taxonomy" id="3755"/>
    <lineage>
        <taxon>Eukaryota</taxon>
        <taxon>Viridiplantae</taxon>
        <taxon>Streptophyta</taxon>
        <taxon>Embryophyta</taxon>
        <taxon>Tracheophyta</taxon>
        <taxon>Spermatophyta</taxon>
        <taxon>Magnoliopsida</taxon>
        <taxon>eudicotyledons</taxon>
        <taxon>Gunneridae</taxon>
        <taxon>Pentapetalae</taxon>
        <taxon>rosids</taxon>
        <taxon>fabids</taxon>
        <taxon>Rosales</taxon>
        <taxon>Rosaceae</taxon>
        <taxon>Amygdaloideae</taxon>
        <taxon>Amygdaleae</taxon>
        <taxon>Prunus</taxon>
    </lineage>
</organism>
<evidence type="ECO:0000259" key="6">
    <source>
        <dbReference type="PROSITE" id="PS50011"/>
    </source>
</evidence>
<evidence type="ECO:0000256" key="2">
    <source>
        <dbReference type="ARBA" id="ARBA00022679"/>
    </source>
</evidence>
<sequence length="99" mass="11171">MFKMLEWREDGRTKAEIASLKKDFRQECIGATTDNDSASVITELSYLHSKNIVHRDVKTENVLLDKDSRVKIADFGVARLEASNLVEMTGYTGTRIHGP</sequence>
<reference evidence="7" key="1">
    <citation type="journal article" date="2019" name="Science">
        <title>Mutation of a bHLH transcription factor allowed almond domestication.</title>
        <authorList>
            <person name="Sanchez-Perez R."/>
            <person name="Pavan S."/>
            <person name="Mazzeo R."/>
            <person name="Moldovan C."/>
            <person name="Aiese Cigliano R."/>
            <person name="Del Cueto J."/>
            <person name="Ricciardi F."/>
            <person name="Lotti C."/>
            <person name="Ricciardi L."/>
            <person name="Dicenta F."/>
            <person name="Lopez-Marques R.L."/>
            <person name="Lindberg Moller B."/>
        </authorList>
    </citation>
    <scope>NUCLEOTIDE SEQUENCE</scope>
</reference>
<dbReference type="SUPFAM" id="SSF56112">
    <property type="entry name" value="Protein kinase-like (PK-like)"/>
    <property type="match status" value="1"/>
</dbReference>
<dbReference type="Pfam" id="PF00069">
    <property type="entry name" value="Pkinase"/>
    <property type="match status" value="1"/>
</dbReference>
<evidence type="ECO:0000256" key="5">
    <source>
        <dbReference type="ARBA" id="ARBA00022840"/>
    </source>
</evidence>
<gene>
    <name evidence="7" type="ORF">Prudu_020931</name>
</gene>
<dbReference type="AlphaFoldDB" id="A0A4Y1RY60"/>
<name>A0A4Y1RY60_PRUDU</name>
<dbReference type="EMBL" id="AP019304">
    <property type="protein sequence ID" value="BBH08677.1"/>
    <property type="molecule type" value="Genomic_DNA"/>
</dbReference>
<dbReference type="GO" id="GO:0005524">
    <property type="term" value="F:ATP binding"/>
    <property type="evidence" value="ECO:0007669"/>
    <property type="project" value="UniProtKB-KW"/>
</dbReference>
<dbReference type="InterPro" id="IPR008271">
    <property type="entry name" value="Ser/Thr_kinase_AS"/>
</dbReference>
<evidence type="ECO:0000313" key="7">
    <source>
        <dbReference type="EMBL" id="BBH08677.1"/>
    </source>
</evidence>
<accession>A0A4Y1RY60</accession>
<keyword evidence="3" id="KW-0547">Nucleotide-binding</keyword>
<dbReference type="Gene3D" id="1.10.510.10">
    <property type="entry name" value="Transferase(Phosphotransferase) domain 1"/>
    <property type="match status" value="1"/>
</dbReference>
<proteinExistence type="predicted"/>